<evidence type="ECO:0000313" key="4">
    <source>
        <dbReference type="Proteomes" id="UP000295341"/>
    </source>
</evidence>
<keyword evidence="4" id="KW-1185">Reference proteome</keyword>
<reference evidence="3 4" key="1">
    <citation type="submission" date="2019-03" db="EMBL/GenBank/DDBJ databases">
        <title>Genomic Encyclopedia of Type Strains, Phase IV (KMG-IV): sequencing the most valuable type-strain genomes for metagenomic binning, comparative biology and taxonomic classification.</title>
        <authorList>
            <person name="Goeker M."/>
        </authorList>
    </citation>
    <scope>NUCLEOTIDE SEQUENCE [LARGE SCALE GENOMIC DNA]</scope>
    <source>
        <strain evidence="3 4">DSM 26377</strain>
    </source>
</reference>
<name>A0A4S3K088_9GAMM</name>
<accession>A0A4S3K088</accession>
<dbReference type="AlphaFoldDB" id="A0A4S3K088"/>
<dbReference type="Gene3D" id="1.20.1290.10">
    <property type="entry name" value="AhpD-like"/>
    <property type="match status" value="1"/>
</dbReference>
<keyword evidence="3" id="KW-0560">Oxidoreductase</keyword>
<feature type="region of interest" description="Disordered" evidence="1">
    <location>
        <begin position="69"/>
        <end position="88"/>
    </location>
</feature>
<organism evidence="3 4">
    <name type="scientific">Panacagrimonas perspica</name>
    <dbReference type="NCBI Taxonomy" id="381431"/>
    <lineage>
        <taxon>Bacteria</taxon>
        <taxon>Pseudomonadati</taxon>
        <taxon>Pseudomonadota</taxon>
        <taxon>Gammaproteobacteria</taxon>
        <taxon>Nevskiales</taxon>
        <taxon>Nevskiaceae</taxon>
        <taxon>Panacagrimonas</taxon>
    </lineage>
</organism>
<dbReference type="Proteomes" id="UP000295341">
    <property type="component" value="Unassembled WGS sequence"/>
</dbReference>
<dbReference type="EMBL" id="SOBT01000008">
    <property type="protein sequence ID" value="TDU32188.1"/>
    <property type="molecule type" value="Genomic_DNA"/>
</dbReference>
<feature type="compositionally biased region" description="Low complexity" evidence="1">
    <location>
        <begin position="69"/>
        <end position="80"/>
    </location>
</feature>
<dbReference type="InterPro" id="IPR029032">
    <property type="entry name" value="AhpD-like"/>
</dbReference>
<sequence length="133" mass="13401">MSELSPRERALVGLGAALGSNCIPCVEHHIPVARGAGLSDEEIRAALTLADTIRQVPARRVLARATELLSAPASESEPASNCSTLDKKPVEQTLDAMASTVQKMMSGCGTGAPAAASGCGPASPPKSTSGGCC</sequence>
<dbReference type="InterPro" id="IPR003779">
    <property type="entry name" value="CMD-like"/>
</dbReference>
<comment type="caution">
    <text evidence="3">The sequence shown here is derived from an EMBL/GenBank/DDBJ whole genome shotgun (WGS) entry which is preliminary data.</text>
</comment>
<feature type="domain" description="Carboxymuconolactone decarboxylase-like" evidence="2">
    <location>
        <begin position="3"/>
        <end position="67"/>
    </location>
</feature>
<gene>
    <name evidence="3" type="ORF">DFR24_1577</name>
</gene>
<proteinExistence type="predicted"/>
<evidence type="ECO:0000256" key="1">
    <source>
        <dbReference type="SAM" id="MobiDB-lite"/>
    </source>
</evidence>
<dbReference type="SUPFAM" id="SSF69118">
    <property type="entry name" value="AhpD-like"/>
    <property type="match status" value="1"/>
</dbReference>
<dbReference type="GO" id="GO:0051920">
    <property type="term" value="F:peroxiredoxin activity"/>
    <property type="evidence" value="ECO:0007669"/>
    <property type="project" value="InterPro"/>
</dbReference>
<dbReference type="RefSeq" id="WP_162851101.1">
    <property type="nucleotide sequence ID" value="NZ_MWIN01000030.1"/>
</dbReference>
<evidence type="ECO:0000259" key="2">
    <source>
        <dbReference type="Pfam" id="PF02627"/>
    </source>
</evidence>
<dbReference type="Pfam" id="PF02627">
    <property type="entry name" value="CMD"/>
    <property type="match status" value="1"/>
</dbReference>
<evidence type="ECO:0000313" key="3">
    <source>
        <dbReference type="EMBL" id="TDU32188.1"/>
    </source>
</evidence>
<protein>
    <submittedName>
        <fullName evidence="3">AhpD family alkylhydroperoxidase</fullName>
    </submittedName>
</protein>
<keyword evidence="3" id="KW-0575">Peroxidase</keyword>